<dbReference type="PANTHER" id="PTHR43629:SF3">
    <property type="entry name" value="PEPTIDYL-PROLYL CIS-TRANS ISOMERASE C"/>
    <property type="match status" value="1"/>
</dbReference>
<comment type="similarity">
    <text evidence="3">Belongs to the PpiC/parvulin rotamase family.</text>
</comment>
<dbReference type="InterPro" id="IPR046357">
    <property type="entry name" value="PPIase_dom_sf"/>
</dbReference>
<keyword evidence="15" id="KW-1185">Reference proteome</keyword>
<dbReference type="KEGG" id="acc:BDGL_002293"/>
<feature type="domain" description="PpiC" evidence="13">
    <location>
        <begin position="1"/>
        <end position="91"/>
    </location>
</feature>
<evidence type="ECO:0000256" key="6">
    <source>
        <dbReference type="ARBA" id="ARBA00023110"/>
    </source>
</evidence>
<evidence type="ECO:0000256" key="4">
    <source>
        <dbReference type="ARBA" id="ARBA00013194"/>
    </source>
</evidence>
<evidence type="ECO:0000256" key="2">
    <source>
        <dbReference type="ARBA" id="ARBA00004496"/>
    </source>
</evidence>
<keyword evidence="6 12" id="KW-0697">Rotamase</keyword>
<evidence type="ECO:0000313" key="14">
    <source>
        <dbReference type="EMBL" id="ADY82879.1"/>
    </source>
</evidence>
<dbReference type="Pfam" id="PF00639">
    <property type="entry name" value="Rotamase"/>
    <property type="match status" value="1"/>
</dbReference>
<dbReference type="SUPFAM" id="SSF54534">
    <property type="entry name" value="FKBP-like"/>
    <property type="match status" value="1"/>
</dbReference>
<dbReference type="RefSeq" id="YP_004996561.1">
    <property type="nucleotide sequence ID" value="NC_016603.1"/>
</dbReference>
<dbReference type="GeneID" id="11636824"/>
<comment type="subcellular location">
    <subcellularLocation>
        <location evidence="2">Cytoplasm</location>
    </subcellularLocation>
</comment>
<dbReference type="InterPro" id="IPR052204">
    <property type="entry name" value="PpiC/parvulin_rotamase"/>
</dbReference>
<accession>F0KN94</accession>
<comment type="function">
    <text evidence="11">PPIases accelerate the folding of proteins. It prefers amino acid residues with hydrophobic side chains like leucine and phenylalanine in the P1 position of the peptides substrates.</text>
</comment>
<evidence type="ECO:0000256" key="12">
    <source>
        <dbReference type="PROSITE-ProRule" id="PRU00278"/>
    </source>
</evidence>
<dbReference type="EMBL" id="CP002177">
    <property type="protein sequence ID" value="ADY82879.1"/>
    <property type="molecule type" value="Genomic_DNA"/>
</dbReference>
<dbReference type="eggNOG" id="COG0760">
    <property type="taxonomic scope" value="Bacteria"/>
</dbReference>
<reference key="1">
    <citation type="submission" date="2010-08" db="EMBL/GenBank/DDBJ databases">
        <title>The genome sequence of a nonpathogenic wastewater-adapted bacterium Acinetobacter calcoaceticus PHEA-2 and comparative genomics insights into environmental adaptation.</title>
        <authorList>
            <person name="Zhan Y."/>
            <person name="Yan Y."/>
            <person name="Zhang W."/>
            <person name="Chen M."/>
            <person name="Ping S."/>
            <person name="Lu W."/>
            <person name="Lin M."/>
        </authorList>
    </citation>
    <scope>NUCLEOTIDE SEQUENCE</scope>
    <source>
        <strain>PHEA-2</strain>
    </source>
</reference>
<dbReference type="GO" id="GO:0005737">
    <property type="term" value="C:cytoplasm"/>
    <property type="evidence" value="ECO:0007669"/>
    <property type="project" value="UniProtKB-SubCell"/>
</dbReference>
<dbReference type="InterPro" id="IPR000297">
    <property type="entry name" value="PPIase_PpiC"/>
</dbReference>
<evidence type="ECO:0000256" key="10">
    <source>
        <dbReference type="ARBA" id="ARBA00043072"/>
    </source>
</evidence>
<sequence length="97" mass="10756">MQTAIVRHILVKDKDLAEQLKKKLQSGAADFAKLAKQYSTCNSAKRGGELGEVKKGQLVPVIDKVVFTAAERVLQGPIKSQFGYHLLEVKFRMGSLR</sequence>
<keyword evidence="5" id="KW-0963">Cytoplasm</keyword>
<evidence type="ECO:0000256" key="3">
    <source>
        <dbReference type="ARBA" id="ARBA00007656"/>
    </source>
</evidence>
<proteinExistence type="inferred from homology"/>
<dbReference type="EC" id="5.2.1.8" evidence="4"/>
<comment type="catalytic activity">
    <reaction evidence="1">
        <text>[protein]-peptidylproline (omega=180) = [protein]-peptidylproline (omega=0)</text>
        <dbReference type="Rhea" id="RHEA:16237"/>
        <dbReference type="Rhea" id="RHEA-COMP:10747"/>
        <dbReference type="Rhea" id="RHEA-COMP:10748"/>
        <dbReference type="ChEBI" id="CHEBI:83833"/>
        <dbReference type="ChEBI" id="CHEBI:83834"/>
        <dbReference type="EC" id="5.2.1.8"/>
    </reaction>
</comment>
<name>F0KN94_ACIP2</name>
<dbReference type="PATRIC" id="fig|871585.3.peg.2294"/>
<dbReference type="PANTHER" id="PTHR43629">
    <property type="entry name" value="PEPTIDYL-PROLYL CIS-TRANS ISOMERASE"/>
    <property type="match status" value="1"/>
</dbReference>
<dbReference type="HOGENOM" id="CLU_090028_6_1_6"/>
<evidence type="ECO:0000256" key="9">
    <source>
        <dbReference type="ARBA" id="ARBA00041926"/>
    </source>
</evidence>
<evidence type="ECO:0000256" key="8">
    <source>
        <dbReference type="ARBA" id="ARBA00040926"/>
    </source>
</evidence>
<evidence type="ECO:0000259" key="13">
    <source>
        <dbReference type="PROSITE" id="PS50198"/>
    </source>
</evidence>
<reference evidence="14 15" key="2">
    <citation type="journal article" date="2011" name="J. Bacteriol.">
        <title>Genome sequence of Acinetobacter calcoaceticus PHEA-2, isolated from industry wastewater.</title>
        <authorList>
            <person name="Zhan Y."/>
            <person name="Yan Y."/>
            <person name="Zhang W."/>
            <person name="Yu H."/>
            <person name="Chen M."/>
            <person name="Lu W."/>
            <person name="Ping S."/>
            <person name="Peng Z."/>
            <person name="Yuan M."/>
            <person name="Zhou Z."/>
            <person name="Elmerich C."/>
            <person name="Lin M."/>
        </authorList>
    </citation>
    <scope>NUCLEOTIDE SEQUENCE [LARGE SCALE GENOMIC DNA]</scope>
    <source>
        <strain evidence="14 15">PHEA-2</strain>
    </source>
</reference>
<gene>
    <name evidence="14" type="primary">ppiC</name>
    <name evidence="14" type="ordered locus">BDGL_002293</name>
</gene>
<evidence type="ECO:0000256" key="5">
    <source>
        <dbReference type="ARBA" id="ARBA00022490"/>
    </source>
</evidence>
<dbReference type="OrthoDB" id="14196at2"/>
<dbReference type="Proteomes" id="UP000007477">
    <property type="component" value="Chromosome"/>
</dbReference>
<dbReference type="InterPro" id="IPR023058">
    <property type="entry name" value="PPIase_PpiC_CS"/>
</dbReference>
<dbReference type="PROSITE" id="PS50198">
    <property type="entry name" value="PPIC_PPIASE_2"/>
    <property type="match status" value="1"/>
</dbReference>
<evidence type="ECO:0000256" key="1">
    <source>
        <dbReference type="ARBA" id="ARBA00000971"/>
    </source>
</evidence>
<dbReference type="Gene3D" id="3.10.50.40">
    <property type="match status" value="1"/>
</dbReference>
<organism evidence="14 15">
    <name type="scientific">Acinetobacter pittii (strain PHEA-2)</name>
    <dbReference type="NCBI Taxonomy" id="871585"/>
    <lineage>
        <taxon>Bacteria</taxon>
        <taxon>Pseudomonadati</taxon>
        <taxon>Pseudomonadota</taxon>
        <taxon>Gammaproteobacteria</taxon>
        <taxon>Moraxellales</taxon>
        <taxon>Moraxellaceae</taxon>
        <taxon>Acinetobacter</taxon>
        <taxon>Acinetobacter calcoaceticus/baumannii complex</taxon>
    </lineage>
</organism>
<dbReference type="GO" id="GO:0003755">
    <property type="term" value="F:peptidyl-prolyl cis-trans isomerase activity"/>
    <property type="evidence" value="ECO:0007669"/>
    <property type="project" value="UniProtKB-KW"/>
</dbReference>
<dbReference type="AlphaFoldDB" id="F0KN94"/>
<evidence type="ECO:0000256" key="7">
    <source>
        <dbReference type="ARBA" id="ARBA00023235"/>
    </source>
</evidence>
<dbReference type="PROSITE" id="PS01096">
    <property type="entry name" value="PPIC_PPIASE_1"/>
    <property type="match status" value="1"/>
</dbReference>
<dbReference type="STRING" id="871585.BDGL_002293"/>
<dbReference type="RefSeq" id="WP_014207581.1">
    <property type="nucleotide sequence ID" value="NC_016603.1"/>
</dbReference>
<evidence type="ECO:0000256" key="11">
    <source>
        <dbReference type="ARBA" id="ARBA00046231"/>
    </source>
</evidence>
<evidence type="ECO:0000313" key="15">
    <source>
        <dbReference type="Proteomes" id="UP000007477"/>
    </source>
</evidence>
<keyword evidence="7 12" id="KW-0413">Isomerase</keyword>
<protein>
    <recommendedName>
        <fullName evidence="8">Peptidyl-prolyl cis-trans isomerase C</fullName>
        <ecNumber evidence="4">5.2.1.8</ecNumber>
    </recommendedName>
    <alternativeName>
        <fullName evidence="10">Parvulin</fullName>
    </alternativeName>
    <alternativeName>
        <fullName evidence="9">Rotamase C</fullName>
    </alternativeName>
</protein>